<evidence type="ECO:0000313" key="2">
    <source>
        <dbReference type="Proteomes" id="UP001454036"/>
    </source>
</evidence>
<protein>
    <submittedName>
        <fullName evidence="1">Uncharacterized protein</fullName>
    </submittedName>
</protein>
<gene>
    <name evidence="1" type="ORF">LIER_42643</name>
</gene>
<keyword evidence="2" id="KW-1185">Reference proteome</keyword>
<name>A0AAV3NSR7_LITER</name>
<reference evidence="1 2" key="1">
    <citation type="submission" date="2024-01" db="EMBL/GenBank/DDBJ databases">
        <title>The complete chloroplast genome sequence of Lithospermum erythrorhizon: insights into the phylogenetic relationship among Boraginaceae species and the maternal lineages of purple gromwells.</title>
        <authorList>
            <person name="Okada T."/>
            <person name="Watanabe K."/>
        </authorList>
    </citation>
    <scope>NUCLEOTIDE SEQUENCE [LARGE SCALE GENOMIC DNA]</scope>
</reference>
<dbReference type="AlphaFoldDB" id="A0AAV3NSR7"/>
<sequence length="106" mass="12474">MLDTCFDGKPTSDNSWLCFIYYFRKQWSSYARFGVNVSVPVYGCRFRFNEKSRDYYMQQSIPANNFKNSSLMSHAASVFTPQIFNEIQHEFEAGMTYTIKETLDVE</sequence>
<accession>A0AAV3NSR7</accession>
<proteinExistence type="predicted"/>
<dbReference type="Proteomes" id="UP001454036">
    <property type="component" value="Unassembled WGS sequence"/>
</dbReference>
<dbReference type="EMBL" id="BAABME010030392">
    <property type="protein sequence ID" value="GAA0141095.1"/>
    <property type="molecule type" value="Genomic_DNA"/>
</dbReference>
<organism evidence="1 2">
    <name type="scientific">Lithospermum erythrorhizon</name>
    <name type="common">Purple gromwell</name>
    <name type="synonym">Lithospermum officinale var. erythrorhizon</name>
    <dbReference type="NCBI Taxonomy" id="34254"/>
    <lineage>
        <taxon>Eukaryota</taxon>
        <taxon>Viridiplantae</taxon>
        <taxon>Streptophyta</taxon>
        <taxon>Embryophyta</taxon>
        <taxon>Tracheophyta</taxon>
        <taxon>Spermatophyta</taxon>
        <taxon>Magnoliopsida</taxon>
        <taxon>eudicotyledons</taxon>
        <taxon>Gunneridae</taxon>
        <taxon>Pentapetalae</taxon>
        <taxon>asterids</taxon>
        <taxon>lamiids</taxon>
        <taxon>Boraginales</taxon>
        <taxon>Boraginaceae</taxon>
        <taxon>Boraginoideae</taxon>
        <taxon>Lithospermeae</taxon>
        <taxon>Lithospermum</taxon>
    </lineage>
</organism>
<evidence type="ECO:0000313" key="1">
    <source>
        <dbReference type="EMBL" id="GAA0141095.1"/>
    </source>
</evidence>
<comment type="caution">
    <text evidence="1">The sequence shown here is derived from an EMBL/GenBank/DDBJ whole genome shotgun (WGS) entry which is preliminary data.</text>
</comment>